<protein>
    <submittedName>
        <fullName evidence="3">Uncharacterized protein</fullName>
    </submittedName>
</protein>
<feature type="transmembrane region" description="Helical" evidence="2">
    <location>
        <begin position="40"/>
        <end position="59"/>
    </location>
</feature>
<evidence type="ECO:0000256" key="1">
    <source>
        <dbReference type="SAM" id="MobiDB-lite"/>
    </source>
</evidence>
<feature type="region of interest" description="Disordered" evidence="1">
    <location>
        <begin position="78"/>
        <end position="101"/>
    </location>
</feature>
<dbReference type="AlphaFoldDB" id="A0A078ASP2"/>
<keyword evidence="2" id="KW-0812">Transmembrane</keyword>
<evidence type="ECO:0000313" key="3">
    <source>
        <dbReference type="EMBL" id="CDW85016.1"/>
    </source>
</evidence>
<feature type="region of interest" description="Disordered" evidence="1">
    <location>
        <begin position="1"/>
        <end position="27"/>
    </location>
</feature>
<dbReference type="EMBL" id="CCKQ01013365">
    <property type="protein sequence ID" value="CDW85016.1"/>
    <property type="molecule type" value="Genomic_DNA"/>
</dbReference>
<gene>
    <name evidence="3" type="primary">Contig17694.g18808</name>
    <name evidence="3" type="ORF">STYLEM_14086</name>
</gene>
<dbReference type="InParanoid" id="A0A078ASP2"/>
<keyword evidence="2" id="KW-0472">Membrane</keyword>
<organism evidence="3 4">
    <name type="scientific">Stylonychia lemnae</name>
    <name type="common">Ciliate</name>
    <dbReference type="NCBI Taxonomy" id="5949"/>
    <lineage>
        <taxon>Eukaryota</taxon>
        <taxon>Sar</taxon>
        <taxon>Alveolata</taxon>
        <taxon>Ciliophora</taxon>
        <taxon>Intramacronucleata</taxon>
        <taxon>Spirotrichea</taxon>
        <taxon>Stichotrichia</taxon>
        <taxon>Sporadotrichida</taxon>
        <taxon>Oxytrichidae</taxon>
        <taxon>Stylonychinae</taxon>
        <taxon>Stylonychia</taxon>
    </lineage>
</organism>
<keyword evidence="2" id="KW-1133">Transmembrane helix</keyword>
<sequence>MSQLNNTPQPDEKSAKSSLGQSRPTNQQQAVLKVYKRGQIFFKLGLFMFLTMPPSIFYYKKHQKDLYARGIIKDMKRMSEKGKSMHDIPKYTTDVPMGKRH</sequence>
<proteinExistence type="predicted"/>
<dbReference type="Proteomes" id="UP000039865">
    <property type="component" value="Unassembled WGS sequence"/>
</dbReference>
<feature type="compositionally biased region" description="Polar residues" evidence="1">
    <location>
        <begin position="16"/>
        <end position="27"/>
    </location>
</feature>
<dbReference type="OrthoDB" id="10389257at2759"/>
<feature type="compositionally biased region" description="Basic and acidic residues" evidence="1">
    <location>
        <begin position="78"/>
        <end position="89"/>
    </location>
</feature>
<evidence type="ECO:0000313" key="4">
    <source>
        <dbReference type="Proteomes" id="UP000039865"/>
    </source>
</evidence>
<name>A0A078ASP2_STYLE</name>
<accession>A0A078ASP2</accession>
<keyword evidence="4" id="KW-1185">Reference proteome</keyword>
<evidence type="ECO:0000256" key="2">
    <source>
        <dbReference type="SAM" id="Phobius"/>
    </source>
</evidence>
<reference evidence="3 4" key="1">
    <citation type="submission" date="2014-06" db="EMBL/GenBank/DDBJ databases">
        <authorList>
            <person name="Swart Estienne"/>
        </authorList>
    </citation>
    <scope>NUCLEOTIDE SEQUENCE [LARGE SCALE GENOMIC DNA]</scope>
    <source>
        <strain evidence="3 4">130c</strain>
    </source>
</reference>